<reference evidence="1 2" key="1">
    <citation type="submission" date="2015-05" db="EMBL/GenBank/DDBJ databases">
        <title>Evolution of Trichinella species and genotypes.</title>
        <authorList>
            <person name="Korhonen P.K."/>
            <person name="Edoardo P."/>
            <person name="Giuseppe L.R."/>
            <person name="Gasser R.B."/>
        </authorList>
    </citation>
    <scope>NUCLEOTIDE SEQUENCE [LARGE SCALE GENOMIC DNA]</scope>
    <source>
        <strain evidence="1">ISS10</strain>
    </source>
</reference>
<evidence type="ECO:0000313" key="2">
    <source>
        <dbReference type="Proteomes" id="UP000054721"/>
    </source>
</evidence>
<evidence type="ECO:0000313" key="1">
    <source>
        <dbReference type="EMBL" id="KRZ63290.1"/>
    </source>
</evidence>
<proteinExistence type="predicted"/>
<sequence>MIVAETIPAEANSHTDSALRGDHFVNLPSVPECTNRLQQRTTVSCVCVCEYVFFKPFFLVLFFRIVKISQL</sequence>
<gene>
    <name evidence="1" type="ORF">T02_7053</name>
</gene>
<comment type="caution">
    <text evidence="1">The sequence shown here is derived from an EMBL/GenBank/DDBJ whole genome shotgun (WGS) entry which is preliminary data.</text>
</comment>
<accession>A0A0V1LUS0</accession>
<protein>
    <submittedName>
        <fullName evidence="1">Uncharacterized protein</fullName>
    </submittedName>
</protein>
<dbReference type="Proteomes" id="UP000054721">
    <property type="component" value="Unassembled WGS sequence"/>
</dbReference>
<feature type="non-terminal residue" evidence="1">
    <location>
        <position position="1"/>
    </location>
</feature>
<dbReference type="AlphaFoldDB" id="A0A0V1LUS0"/>
<organism evidence="1 2">
    <name type="scientific">Trichinella nativa</name>
    <dbReference type="NCBI Taxonomy" id="6335"/>
    <lineage>
        <taxon>Eukaryota</taxon>
        <taxon>Metazoa</taxon>
        <taxon>Ecdysozoa</taxon>
        <taxon>Nematoda</taxon>
        <taxon>Enoplea</taxon>
        <taxon>Dorylaimia</taxon>
        <taxon>Trichinellida</taxon>
        <taxon>Trichinellidae</taxon>
        <taxon>Trichinella</taxon>
    </lineage>
</organism>
<name>A0A0V1LUS0_9BILA</name>
<dbReference type="EMBL" id="JYDW01000002">
    <property type="protein sequence ID" value="KRZ63290.1"/>
    <property type="molecule type" value="Genomic_DNA"/>
</dbReference>
<keyword evidence="2" id="KW-1185">Reference proteome</keyword>
<dbReference type="OrthoDB" id="271111at2759"/>